<feature type="region of interest" description="Disordered" evidence="4">
    <location>
        <begin position="485"/>
        <end position="506"/>
    </location>
</feature>
<dbReference type="InterPro" id="IPR050309">
    <property type="entry name" value="Type-B_Carboxylest/Lipase"/>
</dbReference>
<evidence type="ECO:0000259" key="5">
    <source>
        <dbReference type="Pfam" id="PF00135"/>
    </source>
</evidence>
<dbReference type="PANTHER" id="PTHR11559">
    <property type="entry name" value="CARBOXYLESTERASE"/>
    <property type="match status" value="1"/>
</dbReference>
<proteinExistence type="inferred from homology"/>
<evidence type="ECO:0000256" key="1">
    <source>
        <dbReference type="ARBA" id="ARBA00005964"/>
    </source>
</evidence>
<evidence type="ECO:0000256" key="4">
    <source>
        <dbReference type="SAM" id="MobiDB-lite"/>
    </source>
</evidence>
<dbReference type="Pfam" id="PF00135">
    <property type="entry name" value="COesterase"/>
    <property type="match status" value="1"/>
</dbReference>
<dbReference type="GO" id="GO:0016787">
    <property type="term" value="F:hydrolase activity"/>
    <property type="evidence" value="ECO:0007669"/>
    <property type="project" value="UniProtKB-KW"/>
</dbReference>
<sequence>MRFSTTFFLLVCSGGVIALTSDLRIPQIHLSHASVVGKTVSNTEQFLGIPFALPPTGRRRFVPPVPYDVYTGVINATAYGLACPQLGGPPGNPGPPPAESEDCLTMNIIRPAGLKSYTRLPVAVWFHGGGFLFGRTESNDGTPIVIRSMELNMPVIYASMQYRLNAFGFLPGKEVEAAGVGNLGLRDQRMALKWIQQHIASFGGDPYKVTIWGESAGAMSVAVEMITNGGHTDGLFRAAFMQSGSPQGAGDIELGQPYYDFLLRKTGCEDAEYTLECLRDAPFESLKAAVNQTAGLFSRHNLALAWKPRVDGEFLVDDPPQLPLRGSVGRVPFVTGDVDDEGTLFVQPLGDLNMTADLKNYLQTFYLASAHEKEVDEILSLYPDDVTQGPPFNTCTANVAYPQYKRVAAIAGDIAFQAPRRLLLDSTFGKQDSWAFLSKRNKTTPIVGSFHTTDIGIIYAPSDLTDYLIRHLWKIPLLGSFRSKQSTRSSRSKSSSGACQSSSGTS</sequence>
<dbReference type="Proteomes" id="UP000077266">
    <property type="component" value="Unassembled WGS sequence"/>
</dbReference>
<dbReference type="SUPFAM" id="SSF53474">
    <property type="entry name" value="alpha/beta-Hydrolases"/>
    <property type="match status" value="1"/>
</dbReference>
<dbReference type="Gene3D" id="3.40.50.1820">
    <property type="entry name" value="alpha/beta hydrolase"/>
    <property type="match status" value="1"/>
</dbReference>
<evidence type="ECO:0000256" key="2">
    <source>
        <dbReference type="ARBA" id="ARBA00022801"/>
    </source>
</evidence>
<accession>A0A165J2R4</accession>
<evidence type="ECO:0000313" key="6">
    <source>
        <dbReference type="EMBL" id="KZV94246.1"/>
    </source>
</evidence>
<gene>
    <name evidence="6" type="ORF">EXIGLDRAFT_767307</name>
</gene>
<name>A0A165J2R4_EXIGL</name>
<dbReference type="InterPro" id="IPR029058">
    <property type="entry name" value="AB_hydrolase_fold"/>
</dbReference>
<keyword evidence="7" id="KW-1185">Reference proteome</keyword>
<dbReference type="AlphaFoldDB" id="A0A165J2R4"/>
<dbReference type="OrthoDB" id="408631at2759"/>
<protein>
    <recommendedName>
        <fullName evidence="3">Carboxylic ester hydrolase</fullName>
        <ecNumber evidence="3">3.1.1.-</ecNumber>
    </recommendedName>
</protein>
<dbReference type="InterPro" id="IPR019826">
    <property type="entry name" value="Carboxylesterase_B_AS"/>
</dbReference>
<dbReference type="InParanoid" id="A0A165J2R4"/>
<keyword evidence="2 3" id="KW-0378">Hydrolase</keyword>
<dbReference type="PROSITE" id="PS00122">
    <property type="entry name" value="CARBOXYLESTERASE_B_1"/>
    <property type="match status" value="1"/>
</dbReference>
<reference evidence="6 7" key="1">
    <citation type="journal article" date="2016" name="Mol. Biol. Evol.">
        <title>Comparative Genomics of Early-Diverging Mushroom-Forming Fungi Provides Insights into the Origins of Lignocellulose Decay Capabilities.</title>
        <authorList>
            <person name="Nagy L.G."/>
            <person name="Riley R."/>
            <person name="Tritt A."/>
            <person name="Adam C."/>
            <person name="Daum C."/>
            <person name="Floudas D."/>
            <person name="Sun H."/>
            <person name="Yadav J.S."/>
            <person name="Pangilinan J."/>
            <person name="Larsson K.H."/>
            <person name="Matsuura K."/>
            <person name="Barry K."/>
            <person name="Labutti K."/>
            <person name="Kuo R."/>
            <person name="Ohm R.A."/>
            <person name="Bhattacharya S.S."/>
            <person name="Shirouzu T."/>
            <person name="Yoshinaga Y."/>
            <person name="Martin F.M."/>
            <person name="Grigoriev I.V."/>
            <person name="Hibbett D.S."/>
        </authorList>
    </citation>
    <scope>NUCLEOTIDE SEQUENCE [LARGE SCALE GENOMIC DNA]</scope>
    <source>
        <strain evidence="6 7">HHB12029</strain>
    </source>
</reference>
<dbReference type="EC" id="3.1.1.-" evidence="3"/>
<feature type="chain" id="PRO_5007748443" description="Carboxylic ester hydrolase" evidence="3">
    <location>
        <begin position="19"/>
        <end position="506"/>
    </location>
</feature>
<feature type="signal peptide" evidence="3">
    <location>
        <begin position="1"/>
        <end position="18"/>
    </location>
</feature>
<dbReference type="EMBL" id="KV425976">
    <property type="protein sequence ID" value="KZV94246.1"/>
    <property type="molecule type" value="Genomic_DNA"/>
</dbReference>
<dbReference type="STRING" id="1314781.A0A165J2R4"/>
<evidence type="ECO:0000256" key="3">
    <source>
        <dbReference type="RuleBase" id="RU361235"/>
    </source>
</evidence>
<organism evidence="6 7">
    <name type="scientific">Exidia glandulosa HHB12029</name>
    <dbReference type="NCBI Taxonomy" id="1314781"/>
    <lineage>
        <taxon>Eukaryota</taxon>
        <taxon>Fungi</taxon>
        <taxon>Dikarya</taxon>
        <taxon>Basidiomycota</taxon>
        <taxon>Agaricomycotina</taxon>
        <taxon>Agaricomycetes</taxon>
        <taxon>Auriculariales</taxon>
        <taxon>Exidiaceae</taxon>
        <taxon>Exidia</taxon>
    </lineage>
</organism>
<feature type="domain" description="Carboxylesterase type B" evidence="5">
    <location>
        <begin position="26"/>
        <end position="457"/>
    </location>
</feature>
<evidence type="ECO:0000313" key="7">
    <source>
        <dbReference type="Proteomes" id="UP000077266"/>
    </source>
</evidence>
<comment type="similarity">
    <text evidence="1 3">Belongs to the type-B carboxylesterase/lipase family.</text>
</comment>
<keyword evidence="3" id="KW-0732">Signal</keyword>
<dbReference type="ESTHER" id="exigl-a0a165j2r4">
    <property type="family name" value="Fungal_carboxylesterase_lipase"/>
</dbReference>
<dbReference type="InterPro" id="IPR002018">
    <property type="entry name" value="CarbesteraseB"/>
</dbReference>